<keyword evidence="3" id="KW-1185">Reference proteome</keyword>
<proteinExistence type="predicted"/>
<reference evidence="2 3" key="1">
    <citation type="submission" date="2017-02" db="EMBL/GenBank/DDBJ databases">
        <authorList>
            <person name="Peterson S.W."/>
        </authorList>
    </citation>
    <scope>NUCLEOTIDE SEQUENCE [LARGE SCALE GENOMIC DNA]</scope>
    <source>
        <strain evidence="2 3">CIP104813</strain>
    </source>
</reference>
<dbReference type="AlphaFoldDB" id="A0A1X6X345"/>
<name>A0A1X6X345_9MICO</name>
<dbReference type="Proteomes" id="UP000195981">
    <property type="component" value="Unassembled WGS sequence"/>
</dbReference>
<evidence type="ECO:0000313" key="2">
    <source>
        <dbReference type="EMBL" id="SLM93107.1"/>
    </source>
</evidence>
<sequence length="90" mass="9570">MGTGDGTVYVRGPGTEVIVGDTPVAGPFPDRDMRRESIPAREPGPADGVVEIRRGVQISRSNIGCVPDLTLHCRTPLKEPSMPVIEGFQG</sequence>
<feature type="region of interest" description="Disordered" evidence="1">
    <location>
        <begin position="20"/>
        <end position="47"/>
    </location>
</feature>
<gene>
    <name evidence="2" type="ORF">FM110_09350</name>
</gene>
<protein>
    <submittedName>
        <fullName evidence="2">Uncharacterized protein</fullName>
    </submittedName>
</protein>
<evidence type="ECO:0000313" key="3">
    <source>
        <dbReference type="Proteomes" id="UP000195981"/>
    </source>
</evidence>
<dbReference type="EMBL" id="FWFG01000081">
    <property type="protein sequence ID" value="SLM93107.1"/>
    <property type="molecule type" value="Genomic_DNA"/>
</dbReference>
<evidence type="ECO:0000256" key="1">
    <source>
        <dbReference type="SAM" id="MobiDB-lite"/>
    </source>
</evidence>
<accession>A0A1X6X345</accession>
<feature type="compositionally biased region" description="Basic and acidic residues" evidence="1">
    <location>
        <begin position="29"/>
        <end position="39"/>
    </location>
</feature>
<organism evidence="2 3">
    <name type="scientific">Brachybacterium nesterenkovii</name>
    <dbReference type="NCBI Taxonomy" id="47847"/>
    <lineage>
        <taxon>Bacteria</taxon>
        <taxon>Bacillati</taxon>
        <taxon>Actinomycetota</taxon>
        <taxon>Actinomycetes</taxon>
        <taxon>Micrococcales</taxon>
        <taxon>Dermabacteraceae</taxon>
        <taxon>Brachybacterium</taxon>
    </lineage>
</organism>